<feature type="repeat" description="ANK" evidence="3">
    <location>
        <begin position="528"/>
        <end position="560"/>
    </location>
</feature>
<feature type="domain" description="Azaphilone pigments biosynthesis cluster protein L N-terminal" evidence="5">
    <location>
        <begin position="2"/>
        <end position="185"/>
    </location>
</feature>
<evidence type="ECO:0000256" key="1">
    <source>
        <dbReference type="ARBA" id="ARBA00022737"/>
    </source>
</evidence>
<accession>A0ABR1HR96</accession>
<dbReference type="Proteomes" id="UP001498476">
    <property type="component" value="Unassembled WGS sequence"/>
</dbReference>
<keyword evidence="1" id="KW-0677">Repeat</keyword>
<sequence>MAEVVGVVGSVVGIIQIATKVAFGLTTLIQDIRDAPSEIRYVEKDVGNLAAVLTSTSELSTRHNLQVDDQALTRALAEYLDICKGSMQDVQQFLEPLVQKGLGSRNPVRLVEWRFKRSELRVLHGRLNEGKASLNLTITALNGVLEGKRQEEVKAEIHELYQKLTVDFNELRRGKEVRSRIEEDIDTDSVGERRTSLSTMTDSGLIMERFLEQSPVVHSSMDAPEGSDTPTAQGSPGKLPQVVSSDAIFEAVRNQNKPLVQDLITRGAGLSARSAQGLTVLHQCAISNDAEMGELLIENGAGIDAKDYQLRSPFKLALACDALHFCELLASRGCVVSDSVEELRNLAARDEDVQGRTELLGALAKRLKQSEQCLFAHPAIRLGDVKCLTVLVESGFDPAMRDKHGMTLFFFALLHERRSVMRFLKNHGVDVNQWLSKRNIEDMDPNLPRHRDIVVRTPGGTTPLLIVTRVMNDISMTKFVLGLGADPNFSFNQNNNEIALIGACAPPYLEVATELVKAGSNPNHAGYDGRSSMYWASFCSNVELVKLLIERGGDVNHQWRRDGNTAVSVAASKGNIGVVRVLVDAGADVGVKNKMGETALDVAIKLNMTKTARFLQEIGKV</sequence>
<evidence type="ECO:0000256" key="2">
    <source>
        <dbReference type="ARBA" id="ARBA00023043"/>
    </source>
</evidence>
<dbReference type="InterPro" id="IPR002110">
    <property type="entry name" value="Ankyrin_rpt"/>
</dbReference>
<keyword evidence="2 3" id="KW-0040">ANK repeat</keyword>
<evidence type="ECO:0000256" key="4">
    <source>
        <dbReference type="SAM" id="MobiDB-lite"/>
    </source>
</evidence>
<dbReference type="Gene3D" id="1.25.40.20">
    <property type="entry name" value="Ankyrin repeat-containing domain"/>
    <property type="match status" value="2"/>
</dbReference>
<dbReference type="PANTHER" id="PTHR24198">
    <property type="entry name" value="ANKYRIN REPEAT AND PROTEIN KINASE DOMAIN-CONTAINING PROTEIN"/>
    <property type="match status" value="1"/>
</dbReference>
<protein>
    <recommendedName>
        <fullName evidence="5">Azaphilone pigments biosynthesis cluster protein L N-terminal domain-containing protein</fullName>
    </recommendedName>
</protein>
<reference evidence="6 7" key="1">
    <citation type="journal article" date="2025" name="Microbiol. Resour. Announc.">
        <title>Draft genome sequences for Neonectria magnoliae and Neonectria punicea, canker pathogens of Liriodendron tulipifera and Acer saccharum in West Virginia.</title>
        <authorList>
            <person name="Petronek H.M."/>
            <person name="Kasson M.T."/>
            <person name="Metheny A.M."/>
            <person name="Stauder C.M."/>
            <person name="Lovett B."/>
            <person name="Lynch S.C."/>
            <person name="Garnas J.R."/>
            <person name="Kasson L.R."/>
            <person name="Stajich J.E."/>
        </authorList>
    </citation>
    <scope>NUCLEOTIDE SEQUENCE [LARGE SCALE GENOMIC DNA]</scope>
    <source>
        <strain evidence="6 7">NRRL 64653</strain>
    </source>
</reference>
<dbReference type="PANTHER" id="PTHR24198:SF165">
    <property type="entry name" value="ANKYRIN REPEAT-CONTAINING PROTEIN-RELATED"/>
    <property type="match status" value="1"/>
</dbReference>
<evidence type="ECO:0000313" key="6">
    <source>
        <dbReference type="EMBL" id="KAK7423684.1"/>
    </source>
</evidence>
<comment type="caution">
    <text evidence="6">The sequence shown here is derived from an EMBL/GenBank/DDBJ whole genome shotgun (WGS) entry which is preliminary data.</text>
</comment>
<dbReference type="Pfam" id="PF17111">
    <property type="entry name" value="PigL_N"/>
    <property type="match status" value="1"/>
</dbReference>
<proteinExistence type="predicted"/>
<dbReference type="PROSITE" id="PS50088">
    <property type="entry name" value="ANK_REPEAT"/>
    <property type="match status" value="3"/>
</dbReference>
<dbReference type="SMART" id="SM00248">
    <property type="entry name" value="ANK"/>
    <property type="match status" value="9"/>
</dbReference>
<feature type="repeat" description="ANK" evidence="3">
    <location>
        <begin position="276"/>
        <end position="308"/>
    </location>
</feature>
<dbReference type="Pfam" id="PF13637">
    <property type="entry name" value="Ank_4"/>
    <property type="match status" value="1"/>
</dbReference>
<organism evidence="6 7">
    <name type="scientific">Neonectria punicea</name>
    <dbReference type="NCBI Taxonomy" id="979145"/>
    <lineage>
        <taxon>Eukaryota</taxon>
        <taxon>Fungi</taxon>
        <taxon>Dikarya</taxon>
        <taxon>Ascomycota</taxon>
        <taxon>Pezizomycotina</taxon>
        <taxon>Sordariomycetes</taxon>
        <taxon>Hypocreomycetidae</taxon>
        <taxon>Hypocreales</taxon>
        <taxon>Nectriaceae</taxon>
        <taxon>Neonectria</taxon>
    </lineage>
</organism>
<dbReference type="Pfam" id="PF12796">
    <property type="entry name" value="Ank_2"/>
    <property type="match status" value="1"/>
</dbReference>
<keyword evidence="7" id="KW-1185">Reference proteome</keyword>
<dbReference type="Pfam" id="PF13857">
    <property type="entry name" value="Ank_5"/>
    <property type="match status" value="1"/>
</dbReference>
<evidence type="ECO:0000259" key="5">
    <source>
        <dbReference type="Pfam" id="PF17111"/>
    </source>
</evidence>
<evidence type="ECO:0000256" key="3">
    <source>
        <dbReference type="PROSITE-ProRule" id="PRU00023"/>
    </source>
</evidence>
<dbReference type="PROSITE" id="PS50297">
    <property type="entry name" value="ANK_REP_REGION"/>
    <property type="match status" value="3"/>
</dbReference>
<feature type="region of interest" description="Disordered" evidence="4">
    <location>
        <begin position="219"/>
        <end position="240"/>
    </location>
</feature>
<dbReference type="InterPro" id="IPR031348">
    <property type="entry name" value="PigL_N"/>
</dbReference>
<dbReference type="InterPro" id="IPR036770">
    <property type="entry name" value="Ankyrin_rpt-contain_sf"/>
</dbReference>
<dbReference type="EMBL" id="JAZAVJ010000008">
    <property type="protein sequence ID" value="KAK7423684.1"/>
    <property type="molecule type" value="Genomic_DNA"/>
</dbReference>
<gene>
    <name evidence="6" type="ORF">QQX98_000874</name>
</gene>
<evidence type="ECO:0000313" key="7">
    <source>
        <dbReference type="Proteomes" id="UP001498476"/>
    </source>
</evidence>
<name>A0ABR1HR96_9HYPO</name>
<dbReference type="SUPFAM" id="SSF48403">
    <property type="entry name" value="Ankyrin repeat"/>
    <property type="match status" value="1"/>
</dbReference>
<feature type="repeat" description="ANK" evidence="3">
    <location>
        <begin position="562"/>
        <end position="594"/>
    </location>
</feature>